<dbReference type="NCBIfam" id="TIGR01315">
    <property type="entry name" value="5C_CHO_kinase"/>
    <property type="match status" value="1"/>
</dbReference>
<dbReference type="CDD" id="cd07782">
    <property type="entry name" value="ASKHA_NBD_FGGY_D-RBK"/>
    <property type="match status" value="1"/>
</dbReference>
<proteinExistence type="inferred from homology"/>
<dbReference type="PIRSF" id="PIRSF000538">
    <property type="entry name" value="GlpK"/>
    <property type="match status" value="1"/>
</dbReference>
<evidence type="ECO:0000313" key="7">
    <source>
        <dbReference type="Proteomes" id="UP000026941"/>
    </source>
</evidence>
<reference evidence="6 7" key="1">
    <citation type="submission" date="2014-05" db="EMBL/GenBank/DDBJ databases">
        <title>Whole genome shotgun sequence of Rhizobium rhizogenes NBRC 13257.</title>
        <authorList>
            <person name="Katano-Makiyama Y."/>
            <person name="Hosoyama A."/>
            <person name="Hashimoto M."/>
            <person name="Hosoyama Y."/>
            <person name="Noguchi M."/>
            <person name="Tsuchikane K."/>
            <person name="Kimura A."/>
            <person name="Ohji S."/>
            <person name="Ichikawa N."/>
            <person name="Yamazoe A."/>
            <person name="Fujita N."/>
        </authorList>
    </citation>
    <scope>NUCLEOTIDE SEQUENCE [LARGE SCALE GENOMIC DNA]</scope>
    <source>
        <strain evidence="6 7">NBRC 13257</strain>
    </source>
</reference>
<dbReference type="Gene3D" id="3.30.420.40">
    <property type="match status" value="1"/>
</dbReference>
<dbReference type="InterPro" id="IPR018484">
    <property type="entry name" value="FGGY_N"/>
</dbReference>
<name>A0AA87QI92_RHIRH</name>
<dbReference type="FunFam" id="3.30.420.40:FF:000101">
    <property type="entry name" value="FGGY carbohydrate kinase domain-containing protein"/>
    <property type="match status" value="1"/>
</dbReference>
<dbReference type="InterPro" id="IPR018485">
    <property type="entry name" value="FGGY_C"/>
</dbReference>
<dbReference type="Proteomes" id="UP000026941">
    <property type="component" value="Unassembled WGS sequence"/>
</dbReference>
<accession>A0AA87QI92</accession>
<keyword evidence="3" id="KW-0418">Kinase</keyword>
<gene>
    <name evidence="6" type="ORF">RRH01S_11_02710</name>
</gene>
<keyword evidence="2" id="KW-0808">Transferase</keyword>
<dbReference type="GeneID" id="86851892"/>
<dbReference type="InterPro" id="IPR006003">
    <property type="entry name" value="FGGY_RbtK-like"/>
</dbReference>
<evidence type="ECO:0000259" key="5">
    <source>
        <dbReference type="Pfam" id="PF02782"/>
    </source>
</evidence>
<evidence type="ECO:0000256" key="3">
    <source>
        <dbReference type="ARBA" id="ARBA00022777"/>
    </source>
</evidence>
<evidence type="ECO:0000256" key="1">
    <source>
        <dbReference type="ARBA" id="ARBA00009156"/>
    </source>
</evidence>
<dbReference type="Gene3D" id="1.20.58.2240">
    <property type="match status" value="1"/>
</dbReference>
<dbReference type="InterPro" id="IPR000577">
    <property type="entry name" value="Carb_kinase_FGGY"/>
</dbReference>
<sequence length="547" mass="57061">MTSYFIGIDVGTGSARSGVFDGSGKLLGSAKRPITIWHEAGHIVEQSSEQIWQAICGSVRDAVAQAGIVVSEVAGIGFDATCSLVAVKADGSPVAVGPSGDPARNIIVWMDHRAAGEAAEINAGDHEVLRYVGGRISPEMETPKLLWLKRNLPQSFAAADHFFDLADYLTWRSTGSLSRSVCTVTCKWTYLAHEKRWDAAYFRDIGLSELADEGFSRIGTDIVDPGSALGGGLIESAARDLGLVAGTPVAASLIDAHAGGIGTLGAQGADGKANLESRLAYIFGTSACSMASNQVPIFVDGVWGPYYSAMVPGLWLTEGGQSAAGAAIDHLVTMHPASVKAQSKAEAAGLSLVAWLDRRASEACPNSKEAVTLAKSIHVVPEFLGNRSPHADPDARAVIAGLGLEDDISNLVSLYVAGLCGIGYGLKQLIETLATNGIVIDTIVASGGAAQSKLVRQLLADTTHIPVAVTDTDEPVLLGAAMLGALASGRYQSLDAAMRAMSRFSQVFEPAGGATASLHGKRYEAFERLQRAEREVRALFADAASAG</sequence>
<evidence type="ECO:0000313" key="6">
    <source>
        <dbReference type="EMBL" id="GAJ95363.1"/>
    </source>
</evidence>
<dbReference type="GO" id="GO:0019321">
    <property type="term" value="P:pentose metabolic process"/>
    <property type="evidence" value="ECO:0007669"/>
    <property type="project" value="TreeGrafter"/>
</dbReference>
<dbReference type="GO" id="GO:0005737">
    <property type="term" value="C:cytoplasm"/>
    <property type="evidence" value="ECO:0007669"/>
    <property type="project" value="TreeGrafter"/>
</dbReference>
<evidence type="ECO:0000256" key="2">
    <source>
        <dbReference type="ARBA" id="ARBA00022679"/>
    </source>
</evidence>
<dbReference type="GO" id="GO:0019150">
    <property type="term" value="F:D-ribulokinase activity"/>
    <property type="evidence" value="ECO:0007669"/>
    <property type="project" value="TreeGrafter"/>
</dbReference>
<organism evidence="6 7">
    <name type="scientific">Rhizobium rhizogenes NBRC 13257</name>
    <dbReference type="NCBI Taxonomy" id="1220581"/>
    <lineage>
        <taxon>Bacteria</taxon>
        <taxon>Pseudomonadati</taxon>
        <taxon>Pseudomonadota</taxon>
        <taxon>Alphaproteobacteria</taxon>
        <taxon>Hyphomicrobiales</taxon>
        <taxon>Rhizobiaceae</taxon>
        <taxon>Rhizobium/Agrobacterium group</taxon>
        <taxon>Rhizobium</taxon>
    </lineage>
</organism>
<comment type="similarity">
    <text evidence="1">Belongs to the FGGY kinase family.</text>
</comment>
<dbReference type="Pfam" id="PF00370">
    <property type="entry name" value="FGGY_N"/>
    <property type="match status" value="1"/>
</dbReference>
<feature type="domain" description="Carbohydrate kinase FGGY C-terminal" evidence="5">
    <location>
        <begin position="279"/>
        <end position="487"/>
    </location>
</feature>
<protein>
    <submittedName>
        <fullName evidence="6">L-ribulokinase</fullName>
    </submittedName>
</protein>
<comment type="caution">
    <text evidence="6">The sequence shown here is derived from an EMBL/GenBank/DDBJ whole genome shotgun (WGS) entry which is preliminary data.</text>
</comment>
<dbReference type="Pfam" id="PF02782">
    <property type="entry name" value="FGGY_C"/>
    <property type="match status" value="1"/>
</dbReference>
<dbReference type="PANTHER" id="PTHR43435:SF4">
    <property type="entry name" value="FGGY CARBOHYDRATE KINASE DOMAIN-CONTAINING PROTEIN"/>
    <property type="match status" value="1"/>
</dbReference>
<dbReference type="RefSeq" id="WP_034515923.1">
    <property type="nucleotide sequence ID" value="NZ_BAYX01000011.1"/>
</dbReference>
<dbReference type="SUPFAM" id="SSF53067">
    <property type="entry name" value="Actin-like ATPase domain"/>
    <property type="match status" value="2"/>
</dbReference>
<dbReference type="PANTHER" id="PTHR43435">
    <property type="entry name" value="RIBULOKINASE"/>
    <property type="match status" value="1"/>
</dbReference>
<dbReference type="InterPro" id="IPR043129">
    <property type="entry name" value="ATPase_NBD"/>
</dbReference>
<evidence type="ECO:0000259" key="4">
    <source>
        <dbReference type="Pfam" id="PF00370"/>
    </source>
</evidence>
<dbReference type="EMBL" id="BAYX01000011">
    <property type="protein sequence ID" value="GAJ95363.1"/>
    <property type="molecule type" value="Genomic_DNA"/>
</dbReference>
<feature type="domain" description="Carbohydrate kinase FGGY N-terminal" evidence="4">
    <location>
        <begin position="4"/>
        <end position="262"/>
    </location>
</feature>
<dbReference type="AlphaFoldDB" id="A0AA87QI92"/>